<dbReference type="EMBL" id="MT631601">
    <property type="protein sequence ID" value="QNO55028.1"/>
    <property type="molecule type" value="Genomic_DNA"/>
</dbReference>
<dbReference type="Gene3D" id="3.40.50.2000">
    <property type="entry name" value="Glycogen Phosphorylase B"/>
    <property type="match status" value="2"/>
</dbReference>
<evidence type="ECO:0000259" key="2">
    <source>
        <dbReference type="Pfam" id="PF13439"/>
    </source>
</evidence>
<protein>
    <submittedName>
        <fullName evidence="4">D-inositol-3-phosphate glycosyltransferase</fullName>
        <ecNumber evidence="4">2.4.1.250</ecNumber>
    </submittedName>
</protein>
<dbReference type="PANTHER" id="PTHR45947:SF3">
    <property type="entry name" value="SULFOQUINOVOSYL TRANSFERASE SQD2"/>
    <property type="match status" value="1"/>
</dbReference>
<dbReference type="EC" id="2.4.1.250" evidence="4"/>
<evidence type="ECO:0000313" key="4">
    <source>
        <dbReference type="EMBL" id="QNO55099.1"/>
    </source>
</evidence>
<feature type="domain" description="Glycosyltransferase subfamily 4-like N-terminal" evidence="2">
    <location>
        <begin position="16"/>
        <end position="187"/>
    </location>
</feature>
<dbReference type="PANTHER" id="PTHR45947">
    <property type="entry name" value="SULFOQUINOVOSYL TRANSFERASE SQD2"/>
    <property type="match status" value="1"/>
</dbReference>
<feature type="domain" description="Glycosyl transferase family 1" evidence="1">
    <location>
        <begin position="196"/>
        <end position="358"/>
    </location>
</feature>
<gene>
    <name evidence="4" type="primary">mshA_1</name>
    <name evidence="3" type="ORF">FPOEFMDM_00013</name>
    <name evidence="4" type="ORF">MNNOGLJF_00013</name>
</gene>
<dbReference type="CDD" id="cd03801">
    <property type="entry name" value="GT4_PimA-like"/>
    <property type="match status" value="1"/>
</dbReference>
<organism evidence="4">
    <name type="scientific">Candidatus Methanophaga sp. ANME-1 ERB7</name>
    <dbReference type="NCBI Taxonomy" id="2759913"/>
    <lineage>
        <taxon>Archaea</taxon>
        <taxon>Methanobacteriati</taxon>
        <taxon>Methanobacteriota</taxon>
        <taxon>Stenosarchaea group</taxon>
        <taxon>Methanomicrobia</taxon>
        <taxon>Candidatus Methanophagales</taxon>
        <taxon>Candidatus Methanophagaceae</taxon>
        <taxon>Candidatus Methanophaga</taxon>
    </lineage>
</organism>
<accession>A0A7G9Z4B5</accession>
<dbReference type="Pfam" id="PF00534">
    <property type="entry name" value="Glycos_transf_1"/>
    <property type="match status" value="1"/>
</dbReference>
<name>A0A7G9Z4B5_9EURY</name>
<keyword evidence="4" id="KW-0328">Glycosyltransferase</keyword>
<dbReference type="Pfam" id="PF13439">
    <property type="entry name" value="Glyco_transf_4"/>
    <property type="match status" value="1"/>
</dbReference>
<proteinExistence type="predicted"/>
<evidence type="ECO:0000259" key="1">
    <source>
        <dbReference type="Pfam" id="PF00534"/>
    </source>
</evidence>
<dbReference type="InterPro" id="IPR001296">
    <property type="entry name" value="Glyco_trans_1"/>
</dbReference>
<dbReference type="SUPFAM" id="SSF53756">
    <property type="entry name" value="UDP-Glycosyltransferase/glycogen phosphorylase"/>
    <property type="match status" value="1"/>
</dbReference>
<dbReference type="AlphaFoldDB" id="A0A7G9Z4B5"/>
<reference evidence="4" key="1">
    <citation type="submission" date="2020-06" db="EMBL/GenBank/DDBJ databases">
        <title>Unique genomic features of the anaerobic methanotrophic archaea.</title>
        <authorList>
            <person name="Chadwick G.L."/>
            <person name="Skennerton C.T."/>
            <person name="Laso-Perez R."/>
            <person name="Leu A.O."/>
            <person name="Speth D.R."/>
            <person name="Yu H."/>
            <person name="Morgan-Lang C."/>
            <person name="Hatzenpichler R."/>
            <person name="Goudeau D."/>
            <person name="Malmstrom R."/>
            <person name="Brazelton W.J."/>
            <person name="Woyke T."/>
            <person name="Hallam S.J."/>
            <person name="Tyson G.W."/>
            <person name="Wegener G."/>
            <person name="Boetius A."/>
            <person name="Orphan V."/>
        </authorList>
    </citation>
    <scope>NUCLEOTIDE SEQUENCE</scope>
</reference>
<keyword evidence="4" id="KW-0808">Transferase</keyword>
<dbReference type="InterPro" id="IPR050194">
    <property type="entry name" value="Glycosyltransferase_grp1"/>
</dbReference>
<dbReference type="GO" id="GO:0102710">
    <property type="term" value="F:D-inositol-3-phosphate glycosyltransferase activity"/>
    <property type="evidence" value="ECO:0007669"/>
    <property type="project" value="UniProtKB-EC"/>
</dbReference>
<dbReference type="InterPro" id="IPR028098">
    <property type="entry name" value="Glyco_trans_4-like_N"/>
</dbReference>
<dbReference type="EMBL" id="MT631603">
    <property type="protein sequence ID" value="QNO55099.1"/>
    <property type="molecule type" value="Genomic_DNA"/>
</dbReference>
<evidence type="ECO:0000313" key="3">
    <source>
        <dbReference type="EMBL" id="QNO55028.1"/>
    </source>
</evidence>
<sequence length="379" mass="43709">MKIAYIYDAVYPYVKGGAEKRVWEISKRLVKKGHEVHIFGMKYWNDEDVFVKDGVYLHGVCEPKELYVEGRRSIKEAIYFARKLLFPLMKEDFDVVDCQAFPYFSCFSAKICSSVKRTPLVITWHEIWDDYWYEYLGRKGVFGKWAEKMTTHLTDKMIAVSERTKKDLERIGVGVRKEIRIIPNGTDFGKIGRIKASDEESDVIFAGRLIKEKNVDVLIKTVNLVKKEIPDVKCVIIGDGPEKKELEKLAYDLGLENNLEFTGFLDDYDEVISYMKSSKVFVLPSTREGFGIVALEANACGLPVVTVDHRRNAACDFITNDENGFICELSEGDIGEKILTALDKREDMKRKCIENAKEYDWDELGDLLERFYKAWVTKI</sequence>